<sequence>MNIILVGLPGAGKTHIGRILARKLKRNFVDLDRKIEEETGLTIKEIFARFGERYFRRLEEEKLQELFQLHNAVIATGGGTVEQRRARKKIKNLGLVVYLQASPEVILKRLQNLDKRPLLAQGNPEEKLFELYRRRDKFYREVADIILNTEGTSSLEVVQKIIETTTINGLRFPRKLYINLAENGYPVYFGERVALKAGEFLKENVAGKKILIVSQENIFQLYGKKLEENLNEKGFKTGVYLLPQGEVAKSMEYILKLYDKALEFGLRRHDTVIAFGGGVVGDATGFFAATYLRGINFIQIPTTLLSMVDSSVGGKVGINLPQGKNLVGAFYQPKIVLIDTTYLKTLPRREVLAGLAEVYKAFLIADYDLAEWLSKVDLAKLRQREWQKLIQAAVKIKARVVTIDEREEGLRAVLNLGHTLGHAIEGVYGFKSILHGEAVALGILWETKFSKDLGLLPPEEYEKISFFINKNYSYLKLNSTVTPENLLLFMEKDKKNRENITFMLLKKIGEYPEPKELNSQQVLQWLTKNFTREDF</sequence>
<dbReference type="InterPro" id="IPR030960">
    <property type="entry name" value="DHQS/DOIS_N"/>
</dbReference>
<evidence type="ECO:0000256" key="13">
    <source>
        <dbReference type="ARBA" id="ARBA00022840"/>
    </source>
</evidence>
<evidence type="ECO:0000256" key="2">
    <source>
        <dbReference type="ARBA" id="ARBA00001911"/>
    </source>
</evidence>
<comment type="similarity">
    <text evidence="20">Belongs to the shikimate kinase family.</text>
</comment>
<keyword evidence="14 21" id="KW-0520">NAD</keyword>
<dbReference type="Pfam" id="PF01761">
    <property type="entry name" value="DHQ_synthase"/>
    <property type="match status" value="1"/>
</dbReference>
<feature type="binding site" evidence="21">
    <location>
        <position position="357"/>
    </location>
    <ligand>
        <name>Zn(2+)</name>
        <dbReference type="ChEBI" id="CHEBI:29105"/>
    </ligand>
</feature>
<dbReference type="InterPro" id="IPR027417">
    <property type="entry name" value="P-loop_NTPase"/>
</dbReference>
<dbReference type="InterPro" id="IPR050071">
    <property type="entry name" value="Dehydroquinate_synthase"/>
</dbReference>
<dbReference type="CDD" id="cd08195">
    <property type="entry name" value="DHQS"/>
    <property type="match status" value="1"/>
</dbReference>
<dbReference type="GO" id="GO:0005524">
    <property type="term" value="F:ATP binding"/>
    <property type="evidence" value="ECO:0007669"/>
    <property type="project" value="UniProtKB-UniRule"/>
</dbReference>
<dbReference type="STRING" id="870242.cpu_14770"/>
<evidence type="ECO:0000256" key="6">
    <source>
        <dbReference type="ARBA" id="ARBA00022490"/>
    </source>
</evidence>
<dbReference type="UniPathway" id="UPA00053">
    <property type="reaction ID" value="UER00085"/>
</dbReference>
<feature type="binding site" evidence="21">
    <location>
        <begin position="278"/>
        <end position="282"/>
    </location>
    <ligand>
        <name>NAD(+)</name>
        <dbReference type="ChEBI" id="CHEBI:57540"/>
    </ligand>
</feature>
<comment type="similarity">
    <text evidence="21">Belongs to the sugar phosphate cyclases superfamily. Dehydroquinate synthase family.</text>
</comment>
<dbReference type="Proteomes" id="UP000187485">
    <property type="component" value="Unassembled WGS sequence"/>
</dbReference>
<dbReference type="InterPro" id="IPR016037">
    <property type="entry name" value="DHQ_synth_AroB"/>
</dbReference>
<dbReference type="InterPro" id="IPR000623">
    <property type="entry name" value="Shikimate_kinase/TSH1"/>
</dbReference>
<comment type="cofactor">
    <cofactor evidence="3">
        <name>Zn(2+)</name>
        <dbReference type="ChEBI" id="CHEBI:29105"/>
    </cofactor>
</comment>
<keyword evidence="10 21" id="KW-0547">Nucleotide-binding</keyword>
<evidence type="ECO:0000256" key="14">
    <source>
        <dbReference type="ARBA" id="ARBA00023027"/>
    </source>
</evidence>
<evidence type="ECO:0000256" key="17">
    <source>
        <dbReference type="ARBA" id="ARBA00023268"/>
    </source>
</evidence>
<feature type="binding site" evidence="20">
    <location>
        <position position="56"/>
    </location>
    <ligand>
        <name>substrate</name>
    </ligand>
</feature>
<keyword evidence="17" id="KW-0511">Multifunctional enzyme</keyword>
<keyword evidence="9 21" id="KW-0479">Metal-binding</keyword>
<dbReference type="AlphaFoldDB" id="A0A1L8CVP4"/>
<comment type="subunit">
    <text evidence="20">Monomer.</text>
</comment>
<dbReference type="PANTHER" id="PTHR43622">
    <property type="entry name" value="3-DEHYDROQUINATE SYNTHASE"/>
    <property type="match status" value="1"/>
</dbReference>
<feature type="binding site" evidence="20">
    <location>
        <begin position="10"/>
        <end position="15"/>
    </location>
    <ligand>
        <name>ATP</name>
        <dbReference type="ChEBI" id="CHEBI:30616"/>
    </ligand>
</feature>
<dbReference type="GO" id="GO:0009073">
    <property type="term" value="P:aromatic amino acid family biosynthetic process"/>
    <property type="evidence" value="ECO:0007669"/>
    <property type="project" value="UniProtKB-KW"/>
</dbReference>
<dbReference type="GO" id="GO:0004765">
    <property type="term" value="F:shikimate kinase activity"/>
    <property type="evidence" value="ECO:0007669"/>
    <property type="project" value="UniProtKB-UniRule"/>
</dbReference>
<dbReference type="Pfam" id="PF01202">
    <property type="entry name" value="SKI"/>
    <property type="match status" value="1"/>
</dbReference>
<comment type="subcellular location">
    <subcellularLocation>
        <location evidence="21">Cytoplasm</location>
    </subcellularLocation>
</comment>
<evidence type="ECO:0000256" key="5">
    <source>
        <dbReference type="ARBA" id="ARBA00004842"/>
    </source>
</evidence>
<evidence type="ECO:0000256" key="1">
    <source>
        <dbReference type="ARBA" id="ARBA00001393"/>
    </source>
</evidence>
<dbReference type="InterPro" id="IPR031322">
    <property type="entry name" value="Shikimate/glucono_kinase"/>
</dbReference>
<evidence type="ECO:0000256" key="4">
    <source>
        <dbReference type="ARBA" id="ARBA00004661"/>
    </source>
</evidence>
<comment type="function">
    <text evidence="20">Catalyzes the specific phosphorylation of the 3-hydroxyl group of shikimic acid using ATP as a cosubstrate.</text>
</comment>
<comment type="caution">
    <text evidence="24">The sequence shown here is derived from an EMBL/GenBank/DDBJ whole genome shotgun (WGS) entry which is preliminary data.</text>
</comment>
<comment type="caution">
    <text evidence="21">Lacks conserved residue(s) required for the propagation of feature annotation.</text>
</comment>
<feature type="binding site" evidence="20">
    <location>
        <position position="135"/>
    </location>
    <ligand>
        <name>substrate</name>
    </ligand>
</feature>
<dbReference type="SUPFAM" id="SSF52540">
    <property type="entry name" value="P-loop containing nucleoside triphosphate hydrolases"/>
    <property type="match status" value="1"/>
</dbReference>
<evidence type="ECO:0000256" key="3">
    <source>
        <dbReference type="ARBA" id="ARBA00001947"/>
    </source>
</evidence>
<dbReference type="RefSeq" id="WP_075859422.1">
    <property type="nucleotide sequence ID" value="NZ_BDJK01000023.1"/>
</dbReference>
<keyword evidence="25" id="KW-1185">Reference proteome</keyword>
<evidence type="ECO:0000256" key="18">
    <source>
        <dbReference type="ARBA" id="ARBA00023285"/>
    </source>
</evidence>
<comment type="pathway">
    <text evidence="5 20">Metabolic intermediate biosynthesis; chorismate biosynthesis; chorismate from D-erythrose 4-phosphate and phosphoenolpyruvate: step 5/7.</text>
</comment>
<evidence type="ECO:0000256" key="10">
    <source>
        <dbReference type="ARBA" id="ARBA00022741"/>
    </source>
</evidence>
<comment type="cofactor">
    <cofactor evidence="20">
        <name>Mg(2+)</name>
        <dbReference type="ChEBI" id="CHEBI:18420"/>
    </cofactor>
    <text evidence="20">Binds 1 Mg(2+) ion per subunit.</text>
</comment>
<gene>
    <name evidence="20" type="primary">aroK</name>
    <name evidence="21" type="synonym">aroB</name>
    <name evidence="24" type="ORF">cpu_14770</name>
</gene>
<dbReference type="OrthoDB" id="9806583at2"/>
<dbReference type="NCBIfam" id="TIGR01357">
    <property type="entry name" value="aroB"/>
    <property type="match status" value="1"/>
</dbReference>
<dbReference type="GO" id="GO:0005737">
    <property type="term" value="C:cytoplasm"/>
    <property type="evidence" value="ECO:0007669"/>
    <property type="project" value="UniProtKB-SubCell"/>
</dbReference>
<organism evidence="24 25">
    <name type="scientific">Carboxydothermus pertinax</name>
    <dbReference type="NCBI Taxonomy" id="870242"/>
    <lineage>
        <taxon>Bacteria</taxon>
        <taxon>Bacillati</taxon>
        <taxon>Bacillota</taxon>
        <taxon>Clostridia</taxon>
        <taxon>Thermoanaerobacterales</taxon>
        <taxon>Thermoanaerobacteraceae</taxon>
        <taxon>Carboxydothermus</taxon>
    </lineage>
</organism>
<evidence type="ECO:0000256" key="16">
    <source>
        <dbReference type="ARBA" id="ARBA00023239"/>
    </source>
</evidence>
<keyword evidence="15 21" id="KW-0057">Aromatic amino acid biosynthesis</keyword>
<feature type="binding site" evidence="20">
    <location>
        <position position="32"/>
    </location>
    <ligand>
        <name>substrate</name>
    </ligand>
</feature>
<feature type="binding site" evidence="21">
    <location>
        <position position="315"/>
    </location>
    <ligand>
        <name>NAD(+)</name>
        <dbReference type="ChEBI" id="CHEBI:57540"/>
    </ligand>
</feature>
<dbReference type="PRINTS" id="PR01100">
    <property type="entry name" value="SHIKIMTKNASE"/>
</dbReference>
<feature type="binding site" evidence="20">
    <location>
        <position position="78"/>
    </location>
    <ligand>
        <name>substrate</name>
    </ligand>
</feature>
<proteinExistence type="inferred from homology"/>
<feature type="domain" description="3-dehydroquinate synthase C-terminal" evidence="23">
    <location>
        <begin position="354"/>
        <end position="496"/>
    </location>
</feature>
<dbReference type="GO" id="GO:0008652">
    <property type="term" value="P:amino acid biosynthetic process"/>
    <property type="evidence" value="ECO:0007669"/>
    <property type="project" value="UniProtKB-KW"/>
</dbReference>
<keyword evidence="12 21" id="KW-0862">Zinc</keyword>
<dbReference type="EC" id="2.7.1.71" evidence="20"/>
<dbReference type="InterPro" id="IPR056179">
    <property type="entry name" value="DHQS_C"/>
</dbReference>
<evidence type="ECO:0000313" key="25">
    <source>
        <dbReference type="Proteomes" id="UP000187485"/>
    </source>
</evidence>
<evidence type="ECO:0000256" key="9">
    <source>
        <dbReference type="ARBA" id="ARBA00022723"/>
    </source>
</evidence>
<evidence type="ECO:0000256" key="19">
    <source>
        <dbReference type="ARBA" id="ARBA00048567"/>
    </source>
</evidence>
<dbReference type="CDD" id="cd00464">
    <property type="entry name" value="SK"/>
    <property type="match status" value="1"/>
</dbReference>
<dbReference type="Pfam" id="PF24621">
    <property type="entry name" value="DHQS_C"/>
    <property type="match status" value="1"/>
</dbReference>
<evidence type="ECO:0000259" key="23">
    <source>
        <dbReference type="Pfam" id="PF24621"/>
    </source>
</evidence>
<evidence type="ECO:0000256" key="12">
    <source>
        <dbReference type="ARBA" id="ARBA00022833"/>
    </source>
</evidence>
<feature type="binding site" evidence="21">
    <location>
        <position position="418"/>
    </location>
    <ligand>
        <name>Zn(2+)</name>
        <dbReference type="ChEBI" id="CHEBI:29105"/>
    </ligand>
</feature>
<dbReference type="Gene3D" id="1.20.1090.10">
    <property type="entry name" value="Dehydroquinate synthase-like - alpha domain"/>
    <property type="match status" value="1"/>
</dbReference>
<evidence type="ECO:0000256" key="21">
    <source>
        <dbReference type="HAMAP-Rule" id="MF_00110"/>
    </source>
</evidence>
<dbReference type="HAMAP" id="MF_00109">
    <property type="entry name" value="Shikimate_kinase"/>
    <property type="match status" value="1"/>
</dbReference>
<comment type="pathway">
    <text evidence="4 21">Metabolic intermediate biosynthesis; chorismate biosynthesis; chorismate from D-erythrose 4-phosphate and phosphoenolpyruvate: step 2/7.</text>
</comment>
<protein>
    <recommendedName>
        <fullName evidence="20 21">Multifunctional fusion protein</fullName>
    </recommendedName>
    <domain>
        <recommendedName>
            <fullName evidence="20">Shikimate kinase</fullName>
            <shortName evidence="20">SK</shortName>
            <ecNumber evidence="20">2.7.1.71</ecNumber>
        </recommendedName>
    </domain>
    <domain>
        <recommendedName>
            <fullName evidence="21">3-dehydroquinate synthase</fullName>
            <shortName evidence="21">DHQS</shortName>
            <ecNumber evidence="21">4.2.3.4</ecNumber>
        </recommendedName>
    </domain>
</protein>
<evidence type="ECO:0000259" key="22">
    <source>
        <dbReference type="Pfam" id="PF01761"/>
    </source>
</evidence>
<dbReference type="PROSITE" id="PS01128">
    <property type="entry name" value="SHIKIMATE_KINASE"/>
    <property type="match status" value="1"/>
</dbReference>
<dbReference type="EC" id="4.2.3.4" evidence="21"/>
<keyword evidence="11 20" id="KW-0418">Kinase</keyword>
<feature type="binding site" evidence="20">
    <location>
        <position position="14"/>
    </location>
    <ligand>
        <name>Mg(2+)</name>
        <dbReference type="ChEBI" id="CHEBI:18420"/>
    </ligand>
</feature>
<feature type="binding site" evidence="20">
    <location>
        <position position="116"/>
    </location>
    <ligand>
        <name>ATP</name>
        <dbReference type="ChEBI" id="CHEBI:30616"/>
    </ligand>
</feature>
<keyword evidence="16 21" id="KW-0456">Lyase</keyword>
<keyword evidence="8 20" id="KW-0808">Transferase</keyword>
<keyword evidence="13 20" id="KW-0067">ATP-binding</keyword>
<comment type="cofactor">
    <cofactor evidence="2 21">
        <name>NAD(+)</name>
        <dbReference type="ChEBI" id="CHEBI:57540"/>
    </cofactor>
</comment>
<keyword evidence="7 21" id="KW-0028">Amino-acid biosynthesis</keyword>
<comment type="catalytic activity">
    <reaction evidence="19 20">
        <text>shikimate + ATP = 3-phosphoshikimate + ADP + H(+)</text>
        <dbReference type="Rhea" id="RHEA:13121"/>
        <dbReference type="ChEBI" id="CHEBI:15378"/>
        <dbReference type="ChEBI" id="CHEBI:30616"/>
        <dbReference type="ChEBI" id="CHEBI:36208"/>
        <dbReference type="ChEBI" id="CHEBI:145989"/>
        <dbReference type="ChEBI" id="CHEBI:456216"/>
        <dbReference type="EC" id="2.7.1.71"/>
    </reaction>
</comment>
<dbReference type="HAMAP" id="MF_00110">
    <property type="entry name" value="DHQ_synthase"/>
    <property type="match status" value="1"/>
</dbReference>
<evidence type="ECO:0000256" key="7">
    <source>
        <dbReference type="ARBA" id="ARBA00022605"/>
    </source>
</evidence>
<dbReference type="InterPro" id="IPR023000">
    <property type="entry name" value="Shikimate_kinase_CS"/>
</dbReference>
<dbReference type="GO" id="GO:0009423">
    <property type="term" value="P:chorismate biosynthetic process"/>
    <property type="evidence" value="ECO:0007669"/>
    <property type="project" value="UniProtKB-UniRule"/>
</dbReference>
<dbReference type="Gene3D" id="3.40.50.300">
    <property type="entry name" value="P-loop containing nucleotide triphosphate hydrolases"/>
    <property type="match status" value="1"/>
</dbReference>
<evidence type="ECO:0000256" key="11">
    <source>
        <dbReference type="ARBA" id="ARBA00022777"/>
    </source>
</evidence>
<feature type="binding site" evidence="21">
    <location>
        <begin position="302"/>
        <end position="303"/>
    </location>
    <ligand>
        <name>NAD(+)</name>
        <dbReference type="ChEBI" id="CHEBI:57540"/>
    </ligand>
</feature>
<keyword evidence="18 21" id="KW-0170">Cobalt</keyword>
<keyword evidence="20" id="KW-0460">Magnesium</keyword>
<dbReference type="EMBL" id="BDJK01000023">
    <property type="protein sequence ID" value="GAV22967.1"/>
    <property type="molecule type" value="Genomic_DNA"/>
</dbReference>
<evidence type="ECO:0000256" key="20">
    <source>
        <dbReference type="HAMAP-Rule" id="MF_00109"/>
    </source>
</evidence>
<dbReference type="GO" id="GO:0000287">
    <property type="term" value="F:magnesium ion binding"/>
    <property type="evidence" value="ECO:0007669"/>
    <property type="project" value="UniProtKB-UniRule"/>
</dbReference>
<comment type="cofactor">
    <cofactor evidence="21">
        <name>Co(2+)</name>
        <dbReference type="ChEBI" id="CHEBI:48828"/>
    </cofactor>
    <cofactor evidence="21">
        <name>Zn(2+)</name>
        <dbReference type="ChEBI" id="CHEBI:29105"/>
    </cofactor>
    <text evidence="21">Binds 1 divalent metal cation per subunit. Can use either Co(2+) or Zn(2+).</text>
</comment>
<dbReference type="PANTHER" id="PTHR43622:SF7">
    <property type="entry name" value="3-DEHYDROQUINATE SYNTHASE, CHLOROPLASTIC"/>
    <property type="match status" value="1"/>
</dbReference>
<keyword evidence="6 21" id="KW-0963">Cytoplasm</keyword>
<evidence type="ECO:0000256" key="15">
    <source>
        <dbReference type="ARBA" id="ARBA00023141"/>
    </source>
</evidence>
<evidence type="ECO:0000313" key="24">
    <source>
        <dbReference type="EMBL" id="GAV22967.1"/>
    </source>
</evidence>
<name>A0A1L8CVP4_9THEO</name>
<dbReference type="FunFam" id="3.40.50.1970:FF:000007">
    <property type="entry name" value="Pentafunctional AROM polypeptide"/>
    <property type="match status" value="1"/>
</dbReference>
<dbReference type="SUPFAM" id="SSF56796">
    <property type="entry name" value="Dehydroquinate synthase-like"/>
    <property type="match status" value="1"/>
</dbReference>
<comment type="catalytic activity">
    <reaction evidence="1 21">
        <text>7-phospho-2-dehydro-3-deoxy-D-arabino-heptonate = 3-dehydroquinate + phosphate</text>
        <dbReference type="Rhea" id="RHEA:21968"/>
        <dbReference type="ChEBI" id="CHEBI:32364"/>
        <dbReference type="ChEBI" id="CHEBI:43474"/>
        <dbReference type="ChEBI" id="CHEBI:58394"/>
        <dbReference type="EC" id="4.2.3.4"/>
    </reaction>
</comment>
<feature type="domain" description="3-dehydroquinate synthase N-terminal" evidence="22">
    <location>
        <begin position="241"/>
        <end position="351"/>
    </location>
</feature>
<dbReference type="GO" id="GO:0003856">
    <property type="term" value="F:3-dehydroquinate synthase activity"/>
    <property type="evidence" value="ECO:0007669"/>
    <property type="project" value="UniProtKB-UniRule"/>
</dbReference>
<feature type="binding site" evidence="21">
    <location>
        <position position="435"/>
    </location>
    <ligand>
        <name>Zn(2+)</name>
        <dbReference type="ChEBI" id="CHEBI:29105"/>
    </ligand>
</feature>
<accession>A0A1L8CVP4</accession>
<dbReference type="Gene3D" id="3.40.50.1970">
    <property type="match status" value="1"/>
</dbReference>
<evidence type="ECO:0000256" key="8">
    <source>
        <dbReference type="ARBA" id="ARBA00022679"/>
    </source>
</evidence>
<feature type="binding site" evidence="21">
    <location>
        <position position="324"/>
    </location>
    <ligand>
        <name>NAD(+)</name>
        <dbReference type="ChEBI" id="CHEBI:57540"/>
    </ligand>
</feature>
<comment type="function">
    <text evidence="21">Catalyzes the conversion of 3-deoxy-D-arabino-heptulosonate 7-phosphate (DAHP) to dehydroquinate (DHQ).</text>
</comment>
<reference evidence="25" key="1">
    <citation type="submission" date="2016-12" db="EMBL/GenBank/DDBJ databases">
        <title>Draft Genome Sequences od Carboxydothermus pertinax and islandicus, Hydrogenogenic Carboxydotrophic Bacteria.</title>
        <authorList>
            <person name="Fukuyama Y."/>
            <person name="Ohmae K."/>
            <person name="Yoneda Y."/>
            <person name="Yoshida T."/>
            <person name="Sako Y."/>
        </authorList>
    </citation>
    <scope>NUCLEOTIDE SEQUENCE [LARGE SCALE GENOMIC DNA]</scope>
    <source>
        <strain evidence="25">Ug1</strain>
    </source>
</reference>